<evidence type="ECO:0000256" key="1">
    <source>
        <dbReference type="SAM" id="MobiDB-lite"/>
    </source>
</evidence>
<sequence>MVSHEPYNGHKVFRMVSPRRGGLVIHVAEETVDRFLRALLPVPETNGDYLGIPGVRFTPRKDDLQMHLLDSSGRLTDACVILQGIGKRRWRRIWSKIRGEDYEETVSIGRCLDPILTRSPALDQIEVLYWDYPPEPNVALGSAVLRRYGLFKDAFAIDVWQSRRAIIALEIDLGRPAEEVLQYLATPYLGLDLDRFSINTKNRVIVDRAANLADFRGGSSRTIQQPAVQIRTLRNRDDEDRDLLTDTATMDDHGPKTGESLRGGSPDA</sequence>
<dbReference type="EMBL" id="WRPP01000009">
    <property type="protein sequence ID" value="MVU82320.1"/>
    <property type="molecule type" value="Genomic_DNA"/>
</dbReference>
<proteinExistence type="predicted"/>
<gene>
    <name evidence="2" type="ORF">GPX89_34430</name>
</gene>
<dbReference type="AlphaFoldDB" id="A0A7K1V6Q9"/>
<dbReference type="Proteomes" id="UP000466794">
    <property type="component" value="Unassembled WGS sequence"/>
</dbReference>
<comment type="caution">
    <text evidence="2">The sequence shown here is derived from an EMBL/GenBank/DDBJ whole genome shotgun (WGS) entry which is preliminary data.</text>
</comment>
<evidence type="ECO:0000313" key="2">
    <source>
        <dbReference type="EMBL" id="MVU82320.1"/>
    </source>
</evidence>
<evidence type="ECO:0000313" key="3">
    <source>
        <dbReference type="Proteomes" id="UP000466794"/>
    </source>
</evidence>
<keyword evidence="3" id="KW-1185">Reference proteome</keyword>
<accession>A0A7K1V6Q9</accession>
<feature type="region of interest" description="Disordered" evidence="1">
    <location>
        <begin position="235"/>
        <end position="268"/>
    </location>
</feature>
<name>A0A7K1V6Q9_9NOCA</name>
<organism evidence="2 3">
    <name type="scientific">Nocardia terrae</name>
    <dbReference type="NCBI Taxonomy" id="2675851"/>
    <lineage>
        <taxon>Bacteria</taxon>
        <taxon>Bacillati</taxon>
        <taxon>Actinomycetota</taxon>
        <taxon>Actinomycetes</taxon>
        <taxon>Mycobacteriales</taxon>
        <taxon>Nocardiaceae</taxon>
        <taxon>Nocardia</taxon>
    </lineage>
</organism>
<feature type="compositionally biased region" description="Basic and acidic residues" evidence="1">
    <location>
        <begin position="235"/>
        <end position="256"/>
    </location>
</feature>
<dbReference type="RefSeq" id="WP_157391940.1">
    <property type="nucleotide sequence ID" value="NZ_WRPP01000009.1"/>
</dbReference>
<protein>
    <submittedName>
        <fullName evidence="2">Uncharacterized protein</fullName>
    </submittedName>
</protein>
<reference evidence="2 3" key="1">
    <citation type="submission" date="2019-12" db="EMBL/GenBank/DDBJ databases">
        <title>Nocardia sp. nov. ET3-3 isolated from soil.</title>
        <authorList>
            <person name="Kanchanasin P."/>
            <person name="Tanasupawat S."/>
            <person name="Yuki M."/>
            <person name="Kudo T."/>
        </authorList>
    </citation>
    <scope>NUCLEOTIDE SEQUENCE [LARGE SCALE GENOMIC DNA]</scope>
    <source>
        <strain evidence="2 3">ET3-3</strain>
    </source>
</reference>